<sequence length="143" mass="15044">MKRVSGWGLAAALAGLLSVGAAKAQEVAAMDPTTVPVPSGQEVHWVETLHDLQGPAGLTLRFRFVAPGLGTDSAVSPEQVEDDMQALCNDYALPRVSNTGPQPAQIVISLSSRAIPFGSADETVAQYFDAFSIVDGACVWELF</sequence>
<keyword evidence="3" id="KW-1185">Reference proteome</keyword>
<dbReference type="AlphaFoldDB" id="A0A443IXH9"/>
<feature type="chain" id="PRO_5019125854" evidence="1">
    <location>
        <begin position="25"/>
        <end position="143"/>
    </location>
</feature>
<dbReference type="EMBL" id="SAUW01000007">
    <property type="protein sequence ID" value="RWR12792.1"/>
    <property type="molecule type" value="Genomic_DNA"/>
</dbReference>
<dbReference type="RefSeq" id="WP_128269519.1">
    <property type="nucleotide sequence ID" value="NZ_SAUW01000007.1"/>
</dbReference>
<evidence type="ECO:0000256" key="1">
    <source>
        <dbReference type="SAM" id="SignalP"/>
    </source>
</evidence>
<reference evidence="2 3" key="1">
    <citation type="submission" date="2019-01" db="EMBL/GenBank/DDBJ databases">
        <title>Sinorhodobacter populi sp. nov. isolated from the symptomatic bark tissue of Populus euramericana canker.</title>
        <authorList>
            <person name="Xu G."/>
        </authorList>
    </citation>
    <scope>NUCLEOTIDE SEQUENCE [LARGE SCALE GENOMIC DNA]</scope>
    <source>
        <strain evidence="2 3">2D-5</strain>
    </source>
</reference>
<reference evidence="2 3" key="2">
    <citation type="submission" date="2019-01" db="EMBL/GenBank/DDBJ databases">
        <authorList>
            <person name="Li Y."/>
        </authorList>
    </citation>
    <scope>NUCLEOTIDE SEQUENCE [LARGE SCALE GENOMIC DNA]</scope>
    <source>
        <strain evidence="2 3">2D-5</strain>
    </source>
</reference>
<dbReference type="Pfam" id="PF20107">
    <property type="entry name" value="DUF6497"/>
    <property type="match status" value="1"/>
</dbReference>
<comment type="caution">
    <text evidence="2">The sequence shown here is derived from an EMBL/GenBank/DDBJ whole genome shotgun (WGS) entry which is preliminary data.</text>
</comment>
<proteinExistence type="predicted"/>
<evidence type="ECO:0000313" key="2">
    <source>
        <dbReference type="EMBL" id="RWR12792.1"/>
    </source>
</evidence>
<dbReference type="Proteomes" id="UP000285710">
    <property type="component" value="Unassembled WGS sequence"/>
</dbReference>
<protein>
    <submittedName>
        <fullName evidence="2">Acetolactate synthase</fullName>
    </submittedName>
</protein>
<keyword evidence="1" id="KW-0732">Signal</keyword>
<organism evidence="2 3">
    <name type="scientific">Paenirhodobacter populi</name>
    <dbReference type="NCBI Taxonomy" id="2306993"/>
    <lineage>
        <taxon>Bacteria</taxon>
        <taxon>Pseudomonadati</taxon>
        <taxon>Pseudomonadota</taxon>
        <taxon>Alphaproteobacteria</taxon>
        <taxon>Rhodobacterales</taxon>
        <taxon>Rhodobacter group</taxon>
        <taxon>Paenirhodobacter</taxon>
    </lineage>
</organism>
<name>A0A443IXH9_9RHOB</name>
<evidence type="ECO:0000313" key="3">
    <source>
        <dbReference type="Proteomes" id="UP000285710"/>
    </source>
</evidence>
<dbReference type="InterPro" id="IPR045467">
    <property type="entry name" value="DUF6497"/>
</dbReference>
<accession>A0A443IXH9</accession>
<gene>
    <name evidence="2" type="ORF">D2T33_08790</name>
</gene>
<feature type="signal peptide" evidence="1">
    <location>
        <begin position="1"/>
        <end position="24"/>
    </location>
</feature>